<comment type="caution">
    <text evidence="2">The sequence shown here is derived from an EMBL/GenBank/DDBJ whole genome shotgun (WGS) entry which is preliminary data.</text>
</comment>
<dbReference type="PRINTS" id="PR00111">
    <property type="entry name" value="ABHYDROLASE"/>
</dbReference>
<evidence type="ECO:0000313" key="3">
    <source>
        <dbReference type="Proteomes" id="UP000177208"/>
    </source>
</evidence>
<dbReference type="Proteomes" id="UP000177208">
    <property type="component" value="Unassembled WGS sequence"/>
</dbReference>
<organism evidence="2 3">
    <name type="scientific">Candidatus Roizmanbacteria bacterium RIFCSPHIGHO2_01_FULL_39_12c</name>
    <dbReference type="NCBI Taxonomy" id="1802031"/>
    <lineage>
        <taxon>Bacteria</taxon>
        <taxon>Candidatus Roizmaniibacteriota</taxon>
    </lineage>
</organism>
<accession>A0A1F7G819</accession>
<evidence type="ECO:0000259" key="1">
    <source>
        <dbReference type="Pfam" id="PF00561"/>
    </source>
</evidence>
<dbReference type="EMBL" id="MFZG01000041">
    <property type="protein sequence ID" value="OGK15083.1"/>
    <property type="molecule type" value="Genomic_DNA"/>
</dbReference>
<dbReference type="InterPro" id="IPR000073">
    <property type="entry name" value="AB_hydrolase_1"/>
</dbReference>
<dbReference type="SUPFAM" id="SSF53474">
    <property type="entry name" value="alpha/beta-Hydrolases"/>
    <property type="match status" value="1"/>
</dbReference>
<dbReference type="InterPro" id="IPR050266">
    <property type="entry name" value="AB_hydrolase_sf"/>
</dbReference>
<dbReference type="AlphaFoldDB" id="A0A1F7G819"/>
<dbReference type="Gene3D" id="3.40.50.1820">
    <property type="entry name" value="alpha/beta hydrolase"/>
    <property type="match status" value="1"/>
</dbReference>
<sequence>MYLNQAGRKIYFNIKGKGNPIILVHGWGGSSKSLLPLAELLARKFKVVSLDLPGFGNSDKPNSDWGVEEYAQFIIDFICELKLRPVYYFGHSFGGALGIYLAANKPQYIKKLIISGGSFKRELLKVNPVGMFFRWLPTSLKLIIYRIAYPNSDIYKIRALESNFRKIVRQDLTPLLSLINIPSLILWGEEDNQTLVKLALELKRKLKQSKLKIFPGIGHNLPLKYPQLVFSEIEKFL</sequence>
<name>A0A1F7G819_9BACT</name>
<dbReference type="Pfam" id="PF00561">
    <property type="entry name" value="Abhydrolase_1"/>
    <property type="match status" value="1"/>
</dbReference>
<gene>
    <name evidence="2" type="ORF">A2774_01375</name>
</gene>
<reference evidence="2 3" key="1">
    <citation type="journal article" date="2016" name="Nat. Commun.">
        <title>Thousands of microbial genomes shed light on interconnected biogeochemical processes in an aquifer system.</title>
        <authorList>
            <person name="Anantharaman K."/>
            <person name="Brown C.T."/>
            <person name="Hug L.A."/>
            <person name="Sharon I."/>
            <person name="Castelle C.J."/>
            <person name="Probst A.J."/>
            <person name="Thomas B.C."/>
            <person name="Singh A."/>
            <person name="Wilkins M.J."/>
            <person name="Karaoz U."/>
            <person name="Brodie E.L."/>
            <person name="Williams K.H."/>
            <person name="Hubbard S.S."/>
            <person name="Banfield J.F."/>
        </authorList>
    </citation>
    <scope>NUCLEOTIDE SEQUENCE [LARGE SCALE GENOMIC DNA]</scope>
</reference>
<evidence type="ECO:0000313" key="2">
    <source>
        <dbReference type="EMBL" id="OGK15083.1"/>
    </source>
</evidence>
<dbReference type="InterPro" id="IPR029058">
    <property type="entry name" value="AB_hydrolase_fold"/>
</dbReference>
<proteinExistence type="predicted"/>
<feature type="domain" description="AB hydrolase-1" evidence="1">
    <location>
        <begin position="19"/>
        <end position="117"/>
    </location>
</feature>
<protein>
    <recommendedName>
        <fullName evidence="1">AB hydrolase-1 domain-containing protein</fullName>
    </recommendedName>
</protein>
<dbReference type="PANTHER" id="PTHR43798">
    <property type="entry name" value="MONOACYLGLYCEROL LIPASE"/>
    <property type="match status" value="1"/>
</dbReference>